<dbReference type="HOGENOM" id="CLU_856915_0_0_2"/>
<evidence type="ECO:0000313" key="2">
    <source>
        <dbReference type="Proteomes" id="UP000001488"/>
    </source>
</evidence>
<evidence type="ECO:0000313" key="1">
    <source>
        <dbReference type="EMBL" id="ACS34398.1"/>
    </source>
</evidence>
<protein>
    <recommendedName>
        <fullName evidence="3">DUF3352 domain-containing protein</fullName>
    </recommendedName>
</protein>
<evidence type="ECO:0008006" key="3">
    <source>
        <dbReference type="Google" id="ProtNLM"/>
    </source>
</evidence>
<sequence length="325" mass="36023">MKGRTIYAAIILFVLIAGIASSGCIGGSREKSWLELVPSDAIVAGVFDMSTVKEAAFEELMKNLSLYPKYESLRENVLNETGVDIATLSRAIFAVRGYDEETQQPKMAIYVEGSVDVEKVKGKIEGLNETIHHAKYRGVDEYLDSKNWGVAISENYIIVGDKDTIEEVIDLIHGEGKWAKQYREIVKKVGSGNLIAVYDFRALMNLTSSERESSELSTPIPLGTMEESVKYGAFKFVLTNGNYSFRVVLEMDSPTDASDMAKQLRGFISLLDLKFSQEGRSALVEILRDIEISTSENFVLIDLTVSGKQLEELLTYEAIPKATLG</sequence>
<dbReference type="PROSITE" id="PS51257">
    <property type="entry name" value="PROKAR_LIPOPROTEIN"/>
    <property type="match status" value="1"/>
</dbReference>
<dbReference type="OrthoDB" id="101490at2157"/>
<gene>
    <name evidence="1" type="ordered locus">TGAM_1896</name>
</gene>
<dbReference type="RefSeq" id="WP_015859505.1">
    <property type="nucleotide sequence ID" value="NC_012804.1"/>
</dbReference>
<name>C5A1X9_THEGJ</name>
<keyword evidence="2" id="KW-1185">Reference proteome</keyword>
<accession>C5A1X9</accession>
<dbReference type="KEGG" id="tga:TGAM_1896"/>
<dbReference type="Proteomes" id="UP000001488">
    <property type="component" value="Chromosome"/>
</dbReference>
<dbReference type="AlphaFoldDB" id="C5A1X9"/>
<dbReference type="PATRIC" id="fig|593117.10.peg.1907"/>
<dbReference type="PaxDb" id="593117-TGAM_1896"/>
<proteinExistence type="predicted"/>
<dbReference type="EMBL" id="CP001398">
    <property type="protein sequence ID" value="ACS34398.1"/>
    <property type="molecule type" value="Genomic_DNA"/>
</dbReference>
<dbReference type="eggNOG" id="arCOG08205">
    <property type="taxonomic scope" value="Archaea"/>
</dbReference>
<dbReference type="GeneID" id="7988300"/>
<reference evidence="1 2" key="1">
    <citation type="journal article" date="2007" name="Genome Biol.">
        <title>Genome analysis and genome-wide proteomics of Thermococcus gammatolerans, the most radioresistant organism known amongst the Archaea.</title>
        <authorList>
            <person name="Zivanovic Y."/>
            <person name="Armengaud J."/>
            <person name="Lagorce A."/>
            <person name="Leplat C."/>
            <person name="Guerin P."/>
            <person name="Dutertre M."/>
            <person name="Anthouard V."/>
            <person name="Forterre P."/>
            <person name="Wincker P."/>
            <person name="Confalonieri F."/>
        </authorList>
    </citation>
    <scope>NUCLEOTIDE SEQUENCE [LARGE SCALE GENOMIC DNA]</scope>
    <source>
        <strain evidence="2">DSM 15229 / JCM 11827 / EJ3</strain>
    </source>
</reference>
<organism evidence="1 2">
    <name type="scientific">Thermococcus gammatolerans (strain DSM 15229 / JCM 11827 / EJ3)</name>
    <dbReference type="NCBI Taxonomy" id="593117"/>
    <lineage>
        <taxon>Archaea</taxon>
        <taxon>Methanobacteriati</taxon>
        <taxon>Methanobacteriota</taxon>
        <taxon>Thermococci</taxon>
        <taxon>Thermococcales</taxon>
        <taxon>Thermococcaceae</taxon>
        <taxon>Thermococcus</taxon>
    </lineage>
</organism>